<protein>
    <recommendedName>
        <fullName evidence="3">HEPN domain-containing protein</fullName>
    </recommendedName>
</protein>
<evidence type="ECO:0008006" key="3">
    <source>
        <dbReference type="Google" id="ProtNLM"/>
    </source>
</evidence>
<dbReference type="RefSeq" id="WP_271929610.1">
    <property type="nucleotide sequence ID" value="NZ_JAQNDO010000001.1"/>
</dbReference>
<keyword evidence="2" id="KW-1185">Reference proteome</keyword>
<dbReference type="EMBL" id="JAQNDO010000001">
    <property type="protein sequence ID" value="MDC0749591.1"/>
    <property type="molecule type" value="Genomic_DNA"/>
</dbReference>
<organism evidence="1 2">
    <name type="scientific">Polyangium mundeleinium</name>
    <dbReference type="NCBI Taxonomy" id="2995306"/>
    <lineage>
        <taxon>Bacteria</taxon>
        <taxon>Pseudomonadati</taxon>
        <taxon>Myxococcota</taxon>
        <taxon>Polyangia</taxon>
        <taxon>Polyangiales</taxon>
        <taxon>Polyangiaceae</taxon>
        <taxon>Polyangium</taxon>
    </lineage>
</organism>
<dbReference type="Proteomes" id="UP001221411">
    <property type="component" value="Unassembled WGS sequence"/>
</dbReference>
<comment type="caution">
    <text evidence="1">The sequence shown here is derived from an EMBL/GenBank/DDBJ whole genome shotgun (WGS) entry which is preliminary data.</text>
</comment>
<evidence type="ECO:0000313" key="2">
    <source>
        <dbReference type="Proteomes" id="UP001221411"/>
    </source>
</evidence>
<proteinExistence type="predicted"/>
<sequence length="134" mass="15399">MAFIAKLPDAARRHLQAAEMLCAEPGHRKDVAGYLYGIAAECAVKHMIAPLPLPAVHDKDKIWFAHFPELRTLLRDALEGRRRSTGALYRFVFDDSFMNNWHISMRYSDARQIRDEWIRAWKAQAKDAVSAMDT</sequence>
<reference evidence="1 2" key="1">
    <citation type="submission" date="2022-11" db="EMBL/GenBank/DDBJ databases">
        <title>Minimal conservation of predation-associated metabolite biosynthetic gene clusters underscores biosynthetic potential of Myxococcota including descriptions for ten novel species: Archangium lansinium sp. nov., Myxococcus landrumus sp. nov., Nannocystis bai.</title>
        <authorList>
            <person name="Ahearne A."/>
            <person name="Stevens C."/>
            <person name="Dowd S."/>
        </authorList>
    </citation>
    <scope>NUCLEOTIDE SEQUENCE [LARGE SCALE GENOMIC DNA]</scope>
    <source>
        <strain evidence="1 2">RJM3</strain>
    </source>
</reference>
<gene>
    <name evidence="1" type="ORF">POL67_50135</name>
</gene>
<name>A0ABT5F8Z1_9BACT</name>
<evidence type="ECO:0000313" key="1">
    <source>
        <dbReference type="EMBL" id="MDC0749591.1"/>
    </source>
</evidence>
<accession>A0ABT5F8Z1</accession>